<gene>
    <name evidence="2" type="ORF">S06H3_07429</name>
</gene>
<dbReference type="Gene3D" id="3.10.150.10">
    <property type="entry name" value="DNA Polymerase III, subunit A, domain 2"/>
    <property type="match status" value="1"/>
</dbReference>
<dbReference type="GO" id="GO:0003677">
    <property type="term" value="F:DNA binding"/>
    <property type="evidence" value="ECO:0007669"/>
    <property type="project" value="InterPro"/>
</dbReference>
<dbReference type="GO" id="GO:0008408">
    <property type="term" value="F:3'-5' exonuclease activity"/>
    <property type="evidence" value="ECO:0007669"/>
    <property type="project" value="InterPro"/>
</dbReference>
<dbReference type="GO" id="GO:0003887">
    <property type="term" value="F:DNA-directed DNA polymerase activity"/>
    <property type="evidence" value="ECO:0007669"/>
    <property type="project" value="InterPro"/>
</dbReference>
<dbReference type="Pfam" id="PF00712">
    <property type="entry name" value="DNA_pol3_beta"/>
    <property type="match status" value="1"/>
</dbReference>
<feature type="domain" description="DNA polymerase III beta sliding clamp N-terminal" evidence="1">
    <location>
        <begin position="9"/>
        <end position="57"/>
    </location>
</feature>
<accession>X1KY67</accession>
<dbReference type="InterPro" id="IPR022634">
    <property type="entry name" value="DNA_polIII_beta_N"/>
</dbReference>
<name>X1KY67_9ZZZZ</name>
<evidence type="ECO:0000259" key="1">
    <source>
        <dbReference type="Pfam" id="PF00712"/>
    </source>
</evidence>
<reference evidence="2" key="1">
    <citation type="journal article" date="2014" name="Front. Microbiol.">
        <title>High frequency of phylogenetically diverse reductive dehalogenase-homologous genes in deep subseafloor sedimentary metagenomes.</title>
        <authorList>
            <person name="Kawai M."/>
            <person name="Futagami T."/>
            <person name="Toyoda A."/>
            <person name="Takaki Y."/>
            <person name="Nishi S."/>
            <person name="Hori S."/>
            <person name="Arai W."/>
            <person name="Tsubouchi T."/>
            <person name="Morono Y."/>
            <person name="Uchiyama I."/>
            <person name="Ito T."/>
            <person name="Fujiyama A."/>
            <person name="Inagaki F."/>
            <person name="Takami H."/>
        </authorList>
    </citation>
    <scope>NUCLEOTIDE SEQUENCE</scope>
    <source>
        <strain evidence="2">Expedition CK06-06</strain>
    </source>
</reference>
<proteinExistence type="predicted"/>
<sequence>MKDEEVYVMKIKALRSSFLEGVQIANRAISQRSLLPILSGILIESDKNMNLCATDLE</sequence>
<comment type="caution">
    <text evidence="2">The sequence shown here is derived from an EMBL/GenBank/DDBJ whole genome shotgun (WGS) entry which is preliminary data.</text>
</comment>
<dbReference type="EMBL" id="BARV01003012">
    <property type="protein sequence ID" value="GAH98565.1"/>
    <property type="molecule type" value="Genomic_DNA"/>
</dbReference>
<dbReference type="GO" id="GO:0009360">
    <property type="term" value="C:DNA polymerase III complex"/>
    <property type="evidence" value="ECO:0007669"/>
    <property type="project" value="InterPro"/>
</dbReference>
<dbReference type="SUPFAM" id="SSF55979">
    <property type="entry name" value="DNA clamp"/>
    <property type="match status" value="1"/>
</dbReference>
<dbReference type="AlphaFoldDB" id="X1KY67"/>
<evidence type="ECO:0000313" key="2">
    <source>
        <dbReference type="EMBL" id="GAH98565.1"/>
    </source>
</evidence>
<feature type="non-terminal residue" evidence="2">
    <location>
        <position position="57"/>
    </location>
</feature>
<dbReference type="InterPro" id="IPR046938">
    <property type="entry name" value="DNA_clamp_sf"/>
</dbReference>
<protein>
    <recommendedName>
        <fullName evidence="1">DNA polymerase III beta sliding clamp N-terminal domain-containing protein</fullName>
    </recommendedName>
</protein>
<organism evidence="2">
    <name type="scientific">marine sediment metagenome</name>
    <dbReference type="NCBI Taxonomy" id="412755"/>
    <lineage>
        <taxon>unclassified sequences</taxon>
        <taxon>metagenomes</taxon>
        <taxon>ecological metagenomes</taxon>
    </lineage>
</organism>
<dbReference type="GO" id="GO:0006260">
    <property type="term" value="P:DNA replication"/>
    <property type="evidence" value="ECO:0007669"/>
    <property type="project" value="InterPro"/>
</dbReference>